<dbReference type="EMBL" id="FOKQ01000069">
    <property type="protein sequence ID" value="SFD35550.1"/>
    <property type="molecule type" value="Genomic_DNA"/>
</dbReference>
<organism evidence="3 4">
    <name type="scientific">Ruminococcus albus</name>
    <dbReference type="NCBI Taxonomy" id="1264"/>
    <lineage>
        <taxon>Bacteria</taxon>
        <taxon>Bacillati</taxon>
        <taxon>Bacillota</taxon>
        <taxon>Clostridia</taxon>
        <taxon>Eubacteriales</taxon>
        <taxon>Oscillospiraceae</taxon>
        <taxon>Ruminococcus</taxon>
    </lineage>
</organism>
<proteinExistence type="predicted"/>
<evidence type="ECO:0000313" key="4">
    <source>
        <dbReference type="Proteomes" id="UP000182192"/>
    </source>
</evidence>
<feature type="transmembrane region" description="Helical" evidence="2">
    <location>
        <begin position="168"/>
        <end position="192"/>
    </location>
</feature>
<name>A0A1I1RY32_RUMAL</name>
<feature type="coiled-coil region" evidence="1">
    <location>
        <begin position="63"/>
        <end position="97"/>
    </location>
</feature>
<keyword evidence="2" id="KW-0812">Transmembrane</keyword>
<keyword evidence="2" id="KW-1133">Transmembrane helix</keyword>
<reference evidence="3 4" key="1">
    <citation type="submission" date="2016-10" db="EMBL/GenBank/DDBJ databases">
        <authorList>
            <person name="de Groot N.N."/>
        </authorList>
    </citation>
    <scope>NUCLEOTIDE SEQUENCE [LARGE SCALE GENOMIC DNA]</scope>
    <source>
        <strain evidence="3 4">AR67</strain>
    </source>
</reference>
<keyword evidence="2" id="KW-0472">Membrane</keyword>
<dbReference type="Proteomes" id="UP000182192">
    <property type="component" value="Unassembled WGS sequence"/>
</dbReference>
<protein>
    <submittedName>
        <fullName evidence="3">Uncharacterized protein</fullName>
    </submittedName>
</protein>
<gene>
    <name evidence="3" type="ORF">SAMN02910406_03735</name>
</gene>
<dbReference type="OrthoDB" id="1813751at2"/>
<dbReference type="AlphaFoldDB" id="A0A1I1RY32"/>
<sequence length="292" mass="31690">MSGMVITLKKSSFDGFGNLLNRLLSKLNIYDSTVQDLKHTVAGVGCENDGQVSNDLGNAIDDIVNSQESKEDKKKKINDLKNKLETFVNNAVQHERAAADKIREKKKDFYKNYSYLEPDCEKDFWNRVTDIGKSIGRWIEDNLHYITAALIVLAAIVIVVFFPGACAILAIIVGVLSAVMGIADIACTLIFGTDVAGLLEYLGFETFSKFYKGLGWGLDIASVILPIGLMSAAGKAAFKASVKSTIKEAFKHPIRTIGNVLKGGWNSLKTAFKTAFSGAKTAFGGLKTAFNG</sequence>
<dbReference type="RefSeq" id="WP_143098787.1">
    <property type="nucleotide sequence ID" value="NZ_FOKQ01000069.1"/>
</dbReference>
<accession>A0A1I1RY32</accession>
<evidence type="ECO:0000256" key="2">
    <source>
        <dbReference type="SAM" id="Phobius"/>
    </source>
</evidence>
<keyword evidence="1" id="KW-0175">Coiled coil</keyword>
<evidence type="ECO:0000256" key="1">
    <source>
        <dbReference type="SAM" id="Coils"/>
    </source>
</evidence>
<feature type="transmembrane region" description="Helical" evidence="2">
    <location>
        <begin position="213"/>
        <end position="234"/>
    </location>
</feature>
<evidence type="ECO:0000313" key="3">
    <source>
        <dbReference type="EMBL" id="SFD35550.1"/>
    </source>
</evidence>
<feature type="transmembrane region" description="Helical" evidence="2">
    <location>
        <begin position="143"/>
        <end position="162"/>
    </location>
</feature>
<feature type="non-terminal residue" evidence="3">
    <location>
        <position position="292"/>
    </location>
</feature>